<gene>
    <name evidence="3" type="primary">cheX_3</name>
    <name evidence="3" type="ORF">HLVA_06170</name>
</gene>
<organism evidence="3 4">
    <name type="scientific">Haliovirga abyssi</name>
    <dbReference type="NCBI Taxonomy" id="2996794"/>
    <lineage>
        <taxon>Bacteria</taxon>
        <taxon>Fusobacteriati</taxon>
        <taxon>Fusobacteriota</taxon>
        <taxon>Fusobacteriia</taxon>
        <taxon>Fusobacteriales</taxon>
        <taxon>Haliovirgaceae</taxon>
        <taxon>Haliovirga</taxon>
    </lineage>
</organism>
<reference evidence="3 4" key="1">
    <citation type="submission" date="2022-11" db="EMBL/GenBank/DDBJ databases">
        <title>Haliovirga abyssi gen. nov., sp. nov., a mesophilic fermentative bacterium isolated from the Iheya North hydrothermal field and the proposal of Haliovirgaceae fam. nov.</title>
        <authorList>
            <person name="Miyazaki U."/>
            <person name="Tame A."/>
            <person name="Miyazaki J."/>
            <person name="Takai K."/>
            <person name="Sawayama S."/>
            <person name="Kitajima M."/>
            <person name="Okamoto A."/>
            <person name="Nakagawa S."/>
        </authorList>
    </citation>
    <scope>NUCLEOTIDE SEQUENCE [LARGE SCALE GENOMIC DNA]</scope>
    <source>
        <strain evidence="3 4">IC12</strain>
    </source>
</reference>
<dbReference type="Gene3D" id="3.40.1550.10">
    <property type="entry name" value="CheC-like"/>
    <property type="match status" value="1"/>
</dbReference>
<keyword evidence="4" id="KW-1185">Reference proteome</keyword>
<dbReference type="PANTHER" id="PTHR39452">
    <property type="entry name" value="CHEY-P PHOSPHATASE CHEX"/>
    <property type="match status" value="1"/>
</dbReference>
<accession>A0AAU9DD10</accession>
<dbReference type="InterPro" id="IPR028976">
    <property type="entry name" value="CheC-like_sf"/>
</dbReference>
<evidence type="ECO:0000259" key="2">
    <source>
        <dbReference type="Pfam" id="PF13690"/>
    </source>
</evidence>
<dbReference type="EMBL" id="AP027059">
    <property type="protein sequence ID" value="BDU50048.1"/>
    <property type="molecule type" value="Genomic_DNA"/>
</dbReference>
<dbReference type="GO" id="GO:0006935">
    <property type="term" value="P:chemotaxis"/>
    <property type="evidence" value="ECO:0007669"/>
    <property type="project" value="UniProtKB-KW"/>
</dbReference>
<dbReference type="CDD" id="cd17906">
    <property type="entry name" value="CheX"/>
    <property type="match status" value="1"/>
</dbReference>
<feature type="domain" description="Chemotaxis phosphatase CheX-like" evidence="2">
    <location>
        <begin position="42"/>
        <end position="139"/>
    </location>
</feature>
<dbReference type="RefSeq" id="WP_307904984.1">
    <property type="nucleotide sequence ID" value="NZ_AP027059.1"/>
</dbReference>
<dbReference type="PANTHER" id="PTHR39452:SF1">
    <property type="entry name" value="CHEY-P PHOSPHATASE CHEX"/>
    <property type="match status" value="1"/>
</dbReference>
<evidence type="ECO:0000313" key="4">
    <source>
        <dbReference type="Proteomes" id="UP001321582"/>
    </source>
</evidence>
<dbReference type="Proteomes" id="UP001321582">
    <property type="component" value="Chromosome"/>
</dbReference>
<evidence type="ECO:0000256" key="1">
    <source>
        <dbReference type="ARBA" id="ARBA00022500"/>
    </source>
</evidence>
<dbReference type="InterPro" id="IPR038756">
    <property type="entry name" value="CheX-like"/>
</dbReference>
<proteinExistence type="predicted"/>
<dbReference type="AlphaFoldDB" id="A0AAU9DD10"/>
<evidence type="ECO:0000313" key="3">
    <source>
        <dbReference type="EMBL" id="BDU50048.1"/>
    </source>
</evidence>
<dbReference type="Pfam" id="PF13690">
    <property type="entry name" value="CheX"/>
    <property type="match status" value="1"/>
</dbReference>
<dbReference type="SUPFAM" id="SSF103039">
    <property type="entry name" value="CheC-like"/>
    <property type="match status" value="1"/>
</dbReference>
<dbReference type="KEGG" id="haby:HLVA_06170"/>
<protein>
    <submittedName>
        <fullName evidence="3">Chemotaxis protein CheX</fullName>
    </submittedName>
</protein>
<keyword evidence="1" id="KW-0145">Chemotaxis</keyword>
<name>A0AAU9DD10_9FUSO</name>
<sequence length="152" mass="16114">MRVEYINPFVAATFEILKTVANVTPKKGKVILKNEPVPSYGVSVLVGVVGEVKGQIAYSLSEEAAMKIASAMMMGMPVEEFDEMAKSAISELANMITGNASTQISAQGLVVDISPPTLVTGSNVHISTGNMQTIVIPVETELGIFEINIALE</sequence>
<dbReference type="InterPro" id="IPR028051">
    <property type="entry name" value="CheX-like_dom"/>
</dbReference>